<name>W2IXX1_PHYNI</name>
<reference evidence="1" key="1">
    <citation type="submission" date="2013-11" db="EMBL/GenBank/DDBJ databases">
        <title>The Genome Sequence of Phytophthora parasitica CJ02B3.</title>
        <authorList>
            <consortium name="The Broad Institute Genomics Platform"/>
            <person name="Russ C."/>
            <person name="Tyler B."/>
            <person name="Panabieres F."/>
            <person name="Shan W."/>
            <person name="Tripathy S."/>
            <person name="Grunwald N."/>
            <person name="Machado M."/>
            <person name="Johnson C.S."/>
            <person name="Arredondo F."/>
            <person name="Hong C."/>
            <person name="Coffey M."/>
            <person name="Young S.K."/>
            <person name="Zeng Q."/>
            <person name="Gargeya S."/>
            <person name="Fitzgerald M."/>
            <person name="Abouelleil A."/>
            <person name="Alvarado L."/>
            <person name="Chapman S.B."/>
            <person name="Gainer-Dewar J."/>
            <person name="Goldberg J."/>
            <person name="Griggs A."/>
            <person name="Gujja S."/>
            <person name="Hansen M."/>
            <person name="Howarth C."/>
            <person name="Imamovic A."/>
            <person name="Ireland A."/>
            <person name="Larimer J."/>
            <person name="McCowan C."/>
            <person name="Murphy C."/>
            <person name="Pearson M."/>
            <person name="Poon T.W."/>
            <person name="Priest M."/>
            <person name="Roberts A."/>
            <person name="Saif S."/>
            <person name="Shea T."/>
            <person name="Sykes S."/>
            <person name="Wortman J."/>
            <person name="Nusbaum C."/>
            <person name="Birren B."/>
        </authorList>
    </citation>
    <scope>NUCLEOTIDE SEQUENCE [LARGE SCALE GENOMIC DNA]</scope>
    <source>
        <strain evidence="1">CJ02B3</strain>
    </source>
</reference>
<evidence type="ECO:0000313" key="2">
    <source>
        <dbReference type="EMBL" id="ETL38382.1"/>
    </source>
</evidence>
<dbReference type="AlphaFoldDB" id="W2IXX1"/>
<accession>W2IXX1</accession>
<dbReference type="EMBL" id="KI686637">
    <property type="protein sequence ID" value="ETK84961.1"/>
    <property type="molecule type" value="Genomic_DNA"/>
</dbReference>
<dbReference type="EMBL" id="KI673291">
    <property type="protein sequence ID" value="ETL38382.1"/>
    <property type="molecule type" value="Genomic_DNA"/>
</dbReference>
<proteinExistence type="predicted"/>
<reference evidence="2" key="2">
    <citation type="submission" date="2013-11" db="EMBL/GenBank/DDBJ databases">
        <title>The Genome Sequence of Phytophthora parasitica CJ05E6.</title>
        <authorList>
            <consortium name="The Broad Institute Genomics Platform"/>
            <person name="Russ C."/>
            <person name="Tyler B."/>
            <person name="Panabieres F."/>
            <person name="Shan W."/>
            <person name="Tripathy S."/>
            <person name="Grunwald N."/>
            <person name="Machado M."/>
            <person name="Johnson C.S."/>
            <person name="Arredondo F."/>
            <person name="Hong C."/>
            <person name="Coffey M."/>
            <person name="Young S.K."/>
            <person name="Zeng Q."/>
            <person name="Gargeya S."/>
            <person name="Fitzgerald M."/>
            <person name="Abouelleil A."/>
            <person name="Alvarado L."/>
            <person name="Chapman S.B."/>
            <person name="Gainer-Dewar J."/>
            <person name="Goldberg J."/>
            <person name="Griggs A."/>
            <person name="Gujja S."/>
            <person name="Hansen M."/>
            <person name="Howarth C."/>
            <person name="Imamovic A."/>
            <person name="Ireland A."/>
            <person name="Larimer J."/>
            <person name="McCowan C."/>
            <person name="Murphy C."/>
            <person name="Pearson M."/>
            <person name="Poon T.W."/>
            <person name="Priest M."/>
            <person name="Roberts A."/>
            <person name="Saif S."/>
            <person name="Shea T."/>
            <person name="Sykes S."/>
            <person name="Wortman J."/>
            <person name="Nusbaum C."/>
            <person name="Birren B."/>
        </authorList>
    </citation>
    <scope>NUCLEOTIDE SEQUENCE [LARGE SCALE GENOMIC DNA]</scope>
    <source>
        <strain evidence="2">CJ05E6</strain>
    </source>
</reference>
<organism evidence="2">
    <name type="scientific">Phytophthora nicotianae</name>
    <name type="common">Potato buckeye rot agent</name>
    <name type="synonym">Phytophthora parasitica</name>
    <dbReference type="NCBI Taxonomy" id="4792"/>
    <lineage>
        <taxon>Eukaryota</taxon>
        <taxon>Sar</taxon>
        <taxon>Stramenopiles</taxon>
        <taxon>Oomycota</taxon>
        <taxon>Peronosporomycetes</taxon>
        <taxon>Peronosporales</taxon>
        <taxon>Peronosporaceae</taxon>
        <taxon>Phytophthora</taxon>
    </lineage>
</organism>
<dbReference type="Proteomes" id="UP000053864">
    <property type="component" value="Unassembled WGS sequence"/>
</dbReference>
<protein>
    <submittedName>
        <fullName evidence="2">Uncharacterized protein</fullName>
    </submittedName>
</protein>
<evidence type="ECO:0000313" key="1">
    <source>
        <dbReference type="EMBL" id="ETK84961.1"/>
    </source>
</evidence>
<dbReference type="VEuPathDB" id="FungiDB:PPTG_01281"/>
<dbReference type="Pfam" id="PF14223">
    <property type="entry name" value="Retrotran_gag_2"/>
    <property type="match status" value="1"/>
</dbReference>
<dbReference type="Proteomes" id="UP000053236">
    <property type="component" value="Unassembled WGS sequence"/>
</dbReference>
<gene>
    <name evidence="1" type="ORF">L915_10121</name>
    <name evidence="2" type="ORF">L916_10029</name>
</gene>
<sequence>MSPSYADTTDKLAEDVYFYLDFNMRMKLARKGLLPQVTKLEFDQVSDCSTAEWKSMLLKVHCVITGDHFNKKTPKEGLLVTKQLHSLKMKPGSKFAVHVNIFKELGQQMESIGESLDETRQLVLLLGSLTDE</sequence>